<sequence>MTSCRFQRFDRNSENTDSQLQRDMSGQVNLALEGDSGCASVEQVDVDAVTQKTPAGQKTFNSEEDQILEVLRDVVRRCTNADPTKRPTAAAVLELLNACPVSIK</sequence>
<evidence type="ECO:0000313" key="2">
    <source>
        <dbReference type="EMBL" id="ELU04191.1"/>
    </source>
</evidence>
<dbReference type="HOGENOM" id="CLU_2252578_0_0_1"/>
<dbReference type="EnsemblMetazoa" id="CapteT225989">
    <property type="protein sequence ID" value="CapteP225989"/>
    <property type="gene ID" value="CapteG225989"/>
</dbReference>
<dbReference type="Gene3D" id="1.10.510.10">
    <property type="entry name" value="Transferase(Phosphotransferase) domain 1"/>
    <property type="match status" value="1"/>
</dbReference>
<proteinExistence type="predicted"/>
<dbReference type="EMBL" id="AMQN01008250">
    <property type="status" value="NOT_ANNOTATED_CDS"/>
    <property type="molecule type" value="Genomic_DNA"/>
</dbReference>
<name>R7UDK3_CAPTE</name>
<evidence type="ECO:0000313" key="3">
    <source>
        <dbReference type="EnsemblMetazoa" id="CapteP225989"/>
    </source>
</evidence>
<keyword evidence="4" id="KW-1185">Reference proteome</keyword>
<dbReference type="InterPro" id="IPR011009">
    <property type="entry name" value="Kinase-like_dom_sf"/>
</dbReference>
<organism evidence="2">
    <name type="scientific">Capitella teleta</name>
    <name type="common">Polychaete worm</name>
    <dbReference type="NCBI Taxonomy" id="283909"/>
    <lineage>
        <taxon>Eukaryota</taxon>
        <taxon>Metazoa</taxon>
        <taxon>Spiralia</taxon>
        <taxon>Lophotrochozoa</taxon>
        <taxon>Annelida</taxon>
        <taxon>Polychaeta</taxon>
        <taxon>Sedentaria</taxon>
        <taxon>Scolecida</taxon>
        <taxon>Capitellidae</taxon>
        <taxon>Capitella</taxon>
    </lineage>
</organism>
<protein>
    <recommendedName>
        <fullName evidence="5">Protein kinase domain-containing protein</fullName>
    </recommendedName>
</protein>
<dbReference type="OrthoDB" id="6432758at2759"/>
<accession>R7UDK3</accession>
<evidence type="ECO:0000313" key="4">
    <source>
        <dbReference type="Proteomes" id="UP000014760"/>
    </source>
</evidence>
<evidence type="ECO:0008006" key="5">
    <source>
        <dbReference type="Google" id="ProtNLM"/>
    </source>
</evidence>
<reference evidence="4" key="1">
    <citation type="submission" date="2012-12" db="EMBL/GenBank/DDBJ databases">
        <authorList>
            <person name="Hellsten U."/>
            <person name="Grimwood J."/>
            <person name="Chapman J.A."/>
            <person name="Shapiro H."/>
            <person name="Aerts A."/>
            <person name="Otillar R.P."/>
            <person name="Terry A.Y."/>
            <person name="Boore J.L."/>
            <person name="Simakov O."/>
            <person name="Marletaz F."/>
            <person name="Cho S.-J."/>
            <person name="Edsinger-Gonzales E."/>
            <person name="Havlak P."/>
            <person name="Kuo D.-H."/>
            <person name="Larsson T."/>
            <person name="Lv J."/>
            <person name="Arendt D."/>
            <person name="Savage R."/>
            <person name="Osoegawa K."/>
            <person name="de Jong P."/>
            <person name="Lindberg D.R."/>
            <person name="Seaver E.C."/>
            <person name="Weisblat D.A."/>
            <person name="Putnam N.H."/>
            <person name="Grigoriev I.V."/>
            <person name="Rokhsar D.S."/>
        </authorList>
    </citation>
    <scope>NUCLEOTIDE SEQUENCE</scope>
    <source>
        <strain evidence="4">I ESC-2004</strain>
    </source>
</reference>
<dbReference type="EMBL" id="KB302576">
    <property type="protein sequence ID" value="ELU04191.1"/>
    <property type="molecule type" value="Genomic_DNA"/>
</dbReference>
<dbReference type="AlphaFoldDB" id="R7UDK3"/>
<dbReference type="Proteomes" id="UP000014760">
    <property type="component" value="Unassembled WGS sequence"/>
</dbReference>
<reference evidence="2 4" key="2">
    <citation type="journal article" date="2013" name="Nature">
        <title>Insights into bilaterian evolution from three spiralian genomes.</title>
        <authorList>
            <person name="Simakov O."/>
            <person name="Marletaz F."/>
            <person name="Cho S.J."/>
            <person name="Edsinger-Gonzales E."/>
            <person name="Havlak P."/>
            <person name="Hellsten U."/>
            <person name="Kuo D.H."/>
            <person name="Larsson T."/>
            <person name="Lv J."/>
            <person name="Arendt D."/>
            <person name="Savage R."/>
            <person name="Osoegawa K."/>
            <person name="de Jong P."/>
            <person name="Grimwood J."/>
            <person name="Chapman J.A."/>
            <person name="Shapiro H."/>
            <person name="Aerts A."/>
            <person name="Otillar R.P."/>
            <person name="Terry A.Y."/>
            <person name="Boore J.L."/>
            <person name="Grigoriev I.V."/>
            <person name="Lindberg D.R."/>
            <person name="Seaver E.C."/>
            <person name="Weisblat D.A."/>
            <person name="Putnam N.H."/>
            <person name="Rokhsar D.S."/>
        </authorList>
    </citation>
    <scope>NUCLEOTIDE SEQUENCE</scope>
    <source>
        <strain evidence="2 4">I ESC-2004</strain>
    </source>
</reference>
<evidence type="ECO:0000256" key="1">
    <source>
        <dbReference type="SAM" id="MobiDB-lite"/>
    </source>
</evidence>
<dbReference type="SUPFAM" id="SSF56112">
    <property type="entry name" value="Protein kinase-like (PK-like)"/>
    <property type="match status" value="1"/>
</dbReference>
<gene>
    <name evidence="2" type="ORF">CAPTEDRAFT_225989</name>
</gene>
<feature type="region of interest" description="Disordered" evidence="1">
    <location>
        <begin position="1"/>
        <end position="22"/>
    </location>
</feature>
<reference evidence="3" key="3">
    <citation type="submission" date="2015-06" db="UniProtKB">
        <authorList>
            <consortium name="EnsemblMetazoa"/>
        </authorList>
    </citation>
    <scope>IDENTIFICATION</scope>
</reference>